<feature type="binding site" evidence="5">
    <location>
        <position position="221"/>
    </location>
    <ligand>
        <name>a divalent metal cation</name>
        <dbReference type="ChEBI" id="CHEBI:60240"/>
        <label>1</label>
    </ligand>
</feature>
<dbReference type="RefSeq" id="WP_042748600.1">
    <property type="nucleotide sequence ID" value="NZ_AZSI01000105.1"/>
</dbReference>
<dbReference type="InterPro" id="IPR002678">
    <property type="entry name" value="DUF34/NIF3"/>
</dbReference>
<dbReference type="Gene3D" id="3.40.1390.30">
    <property type="entry name" value="NIF3 (NGG1p interacting factor 3)-like"/>
    <property type="match status" value="2"/>
</dbReference>
<name>A0A084A951_LACLC</name>
<dbReference type="GO" id="GO:0005737">
    <property type="term" value="C:cytoplasm"/>
    <property type="evidence" value="ECO:0007669"/>
    <property type="project" value="TreeGrafter"/>
</dbReference>
<dbReference type="FunFam" id="3.40.1390.30:FF:000001">
    <property type="entry name" value="GTP cyclohydrolase 1 type 2"/>
    <property type="match status" value="1"/>
</dbReference>
<dbReference type="PANTHER" id="PTHR13799">
    <property type="entry name" value="NGG1 INTERACTING FACTOR 3"/>
    <property type="match status" value="1"/>
</dbReference>
<dbReference type="Pfam" id="PF01784">
    <property type="entry name" value="DUF34_NIF3"/>
    <property type="match status" value="1"/>
</dbReference>
<dbReference type="EMBL" id="AZSI01000105">
    <property type="protein sequence ID" value="KEY61830.1"/>
    <property type="molecule type" value="Genomic_DNA"/>
</dbReference>
<accession>A0A084A951</accession>
<evidence type="ECO:0000256" key="5">
    <source>
        <dbReference type="PIRSR" id="PIRSR602678-1"/>
    </source>
</evidence>
<dbReference type="SUPFAM" id="SSF102705">
    <property type="entry name" value="NIF3 (NGG1p interacting factor 3)-like"/>
    <property type="match status" value="1"/>
</dbReference>
<dbReference type="PATRIC" id="fig|1415168.3.peg.2018"/>
<comment type="caution">
    <text evidence="6">The sequence shown here is derived from an EMBL/GenBank/DDBJ whole genome shotgun (WGS) entry which is preliminary data.</text>
</comment>
<dbReference type="Proteomes" id="UP000028401">
    <property type="component" value="Unassembled WGS sequence"/>
</dbReference>
<feature type="binding site" evidence="5">
    <location>
        <position position="65"/>
    </location>
    <ligand>
        <name>a divalent metal cation</name>
        <dbReference type="ChEBI" id="CHEBI:60240"/>
        <label>1</label>
    </ligand>
</feature>
<proteinExistence type="inferred from homology"/>
<keyword evidence="4 5" id="KW-0479">Metal-binding</keyword>
<dbReference type="PANTHER" id="PTHR13799:SF14">
    <property type="entry name" value="GTP CYCLOHYDROLASE 1 TYPE 2 HOMOLOG"/>
    <property type="match status" value="1"/>
</dbReference>
<dbReference type="NCBIfam" id="TIGR00486">
    <property type="entry name" value="YbgI_SA1388"/>
    <property type="match status" value="1"/>
</dbReference>
<organism evidence="6 7">
    <name type="scientific">Lactococcus cremoris subsp. cremoris GE214</name>
    <dbReference type="NCBI Taxonomy" id="1415168"/>
    <lineage>
        <taxon>Bacteria</taxon>
        <taxon>Bacillati</taxon>
        <taxon>Bacillota</taxon>
        <taxon>Bacilli</taxon>
        <taxon>Lactobacillales</taxon>
        <taxon>Streptococcaceae</taxon>
        <taxon>Lactococcus</taxon>
        <taxon>Lactococcus cremoris subsp. cremoris</taxon>
    </lineage>
</organism>
<comment type="subunit">
    <text evidence="2">Homohexamer.</text>
</comment>
<dbReference type="GO" id="GO:0046872">
    <property type="term" value="F:metal ion binding"/>
    <property type="evidence" value="ECO:0007669"/>
    <property type="project" value="UniProtKB-KW"/>
</dbReference>
<evidence type="ECO:0000256" key="4">
    <source>
        <dbReference type="ARBA" id="ARBA00022723"/>
    </source>
</evidence>
<evidence type="ECO:0000313" key="7">
    <source>
        <dbReference type="Proteomes" id="UP000028401"/>
    </source>
</evidence>
<feature type="binding site" evidence="5">
    <location>
        <position position="224"/>
    </location>
    <ligand>
        <name>a divalent metal cation</name>
        <dbReference type="ChEBI" id="CHEBI:60240"/>
        <label>1</label>
    </ligand>
</feature>
<evidence type="ECO:0000256" key="1">
    <source>
        <dbReference type="ARBA" id="ARBA00006964"/>
    </source>
</evidence>
<reference evidence="6 7" key="1">
    <citation type="submission" date="2014-06" db="EMBL/GenBank/DDBJ databases">
        <title>Draft genome sequence of the putrescine producing strain Lactococcus lactis subsp cremoris GE214.</title>
        <authorList>
            <person name="Ladero V."/>
            <person name="Linares D.M."/>
            <person name="del Rio B."/>
            <person name="Mayo B."/>
            <person name="Martin M.C."/>
            <person name="Fernandez M."/>
            <person name="Alvarez M.A."/>
        </authorList>
    </citation>
    <scope>NUCLEOTIDE SEQUENCE [LARGE SCALE GENOMIC DNA]</scope>
    <source>
        <strain evidence="6 7">GE214</strain>
    </source>
</reference>
<dbReference type="AlphaFoldDB" id="A0A084A951"/>
<sequence>MKISEFMSKYESFCPKELAVEGDPVGLQVGNPEQELTKVLVTLDIREQTVAEAKSLGVDLIIAKHPLIFRPLTALTSMNNQEKLVLDLAQAGIAVYTSHTNIDVVKGGLNDYFAQLLGLTDVEVLDDDEGLGRVGNIEGTDLSVLTEKVKEVFELDRLRLVTYNHDLTQKIERVAICGGSGGKLWPKALAKGADVYLTGDIYYHIGHDMLSAGLIGIDPGHYIEQIFIGLVADKLRSFGTDVKIYESQEKTNPFYDI</sequence>
<protein>
    <recommendedName>
        <fullName evidence="3">GTP cyclohydrolase 1 type 2 homolog</fullName>
    </recommendedName>
</protein>
<comment type="similarity">
    <text evidence="1">Belongs to the GTP cyclohydrolase I type 2/NIF3 family.</text>
</comment>
<dbReference type="InterPro" id="IPR036069">
    <property type="entry name" value="DUF34/NIF3_sf"/>
</dbReference>
<gene>
    <name evidence="6" type="ORF">U725_01945</name>
</gene>
<evidence type="ECO:0000256" key="3">
    <source>
        <dbReference type="ARBA" id="ARBA00022112"/>
    </source>
</evidence>
<feature type="binding site" evidence="5">
    <location>
        <position position="103"/>
    </location>
    <ligand>
        <name>a divalent metal cation</name>
        <dbReference type="ChEBI" id="CHEBI:60240"/>
        <label>1</label>
    </ligand>
</feature>
<evidence type="ECO:0000256" key="2">
    <source>
        <dbReference type="ARBA" id="ARBA00011643"/>
    </source>
</evidence>
<evidence type="ECO:0000313" key="6">
    <source>
        <dbReference type="EMBL" id="KEY61830.1"/>
    </source>
</evidence>